<dbReference type="PANTHER" id="PTHR23158:SF33">
    <property type="entry name" value="TRANSPORT AND GOLGI ORGANIZATION PROTEIN 1"/>
    <property type="match status" value="1"/>
</dbReference>
<keyword evidence="1 2" id="KW-0175">Coiled coil</keyword>
<dbReference type="OrthoDB" id="6627676at2759"/>
<gene>
    <name evidence="5" type="ORF">CINC_LOCUS1579</name>
</gene>
<keyword evidence="6" id="KW-1185">Reference proteome</keyword>
<feature type="compositionally biased region" description="Basic residues" evidence="3">
    <location>
        <begin position="1295"/>
        <end position="1312"/>
    </location>
</feature>
<dbReference type="GO" id="GO:0009306">
    <property type="term" value="P:protein secretion"/>
    <property type="evidence" value="ECO:0007669"/>
    <property type="project" value="TreeGrafter"/>
</dbReference>
<dbReference type="Proteomes" id="UP001154114">
    <property type="component" value="Chromosome 11"/>
</dbReference>
<dbReference type="EMBL" id="LR824014">
    <property type="protein sequence ID" value="CAD0199889.1"/>
    <property type="molecule type" value="Genomic_DNA"/>
</dbReference>
<feature type="compositionally biased region" description="Low complexity" evidence="3">
    <location>
        <begin position="168"/>
        <end position="182"/>
    </location>
</feature>
<feature type="compositionally biased region" description="Polar residues" evidence="3">
    <location>
        <begin position="325"/>
        <end position="350"/>
    </location>
</feature>
<keyword evidence="4" id="KW-0732">Signal</keyword>
<feature type="coiled-coil region" evidence="2">
    <location>
        <begin position="680"/>
        <end position="852"/>
    </location>
</feature>
<feature type="region of interest" description="Disordered" evidence="3">
    <location>
        <begin position="534"/>
        <end position="554"/>
    </location>
</feature>
<feature type="region of interest" description="Disordered" evidence="3">
    <location>
        <begin position="140"/>
        <end position="366"/>
    </location>
</feature>
<feature type="compositionally biased region" description="Acidic residues" evidence="3">
    <location>
        <begin position="187"/>
        <end position="202"/>
    </location>
</feature>
<proteinExistence type="predicted"/>
<feature type="compositionally biased region" description="Pro residues" evidence="3">
    <location>
        <begin position="1242"/>
        <end position="1255"/>
    </location>
</feature>
<feature type="compositionally biased region" description="Polar residues" evidence="3">
    <location>
        <begin position="294"/>
        <end position="316"/>
    </location>
</feature>
<name>A0A9N8L1R9_CHRIL</name>
<feature type="compositionally biased region" description="Polar residues" evidence="3">
    <location>
        <begin position="229"/>
        <end position="257"/>
    </location>
</feature>
<feature type="chain" id="PRO_5040159294" description="Transport and Golgi organization protein 1" evidence="4">
    <location>
        <begin position="19"/>
        <end position="1370"/>
    </location>
</feature>
<evidence type="ECO:0000256" key="3">
    <source>
        <dbReference type="SAM" id="MobiDB-lite"/>
    </source>
</evidence>
<dbReference type="GO" id="GO:0035459">
    <property type="term" value="P:vesicle cargo loading"/>
    <property type="evidence" value="ECO:0007669"/>
    <property type="project" value="TreeGrafter"/>
</dbReference>
<feature type="region of interest" description="Disordered" evidence="3">
    <location>
        <begin position="1242"/>
        <end position="1370"/>
    </location>
</feature>
<feature type="compositionally biased region" description="Polar residues" evidence="3">
    <location>
        <begin position="141"/>
        <end position="158"/>
    </location>
</feature>
<feature type="signal peptide" evidence="4">
    <location>
        <begin position="1"/>
        <end position="18"/>
    </location>
</feature>
<evidence type="ECO:0000256" key="4">
    <source>
        <dbReference type="SAM" id="SignalP"/>
    </source>
</evidence>
<evidence type="ECO:0000256" key="2">
    <source>
        <dbReference type="SAM" id="Coils"/>
    </source>
</evidence>
<accession>A0A9N8L1R9</accession>
<feature type="coiled-coil region" evidence="2">
    <location>
        <begin position="1128"/>
        <end position="1202"/>
    </location>
</feature>
<dbReference type="Gene3D" id="2.30.30.40">
    <property type="entry name" value="SH3 Domains"/>
    <property type="match status" value="1"/>
</dbReference>
<protein>
    <recommendedName>
        <fullName evidence="7">Transport and Golgi organization protein 1</fullName>
    </recommendedName>
</protein>
<organism evidence="5 6">
    <name type="scientific">Chrysodeixis includens</name>
    <name type="common">Soybean looper</name>
    <name type="synonym">Pseudoplusia includens</name>
    <dbReference type="NCBI Taxonomy" id="689277"/>
    <lineage>
        <taxon>Eukaryota</taxon>
        <taxon>Metazoa</taxon>
        <taxon>Ecdysozoa</taxon>
        <taxon>Arthropoda</taxon>
        <taxon>Hexapoda</taxon>
        <taxon>Insecta</taxon>
        <taxon>Pterygota</taxon>
        <taxon>Neoptera</taxon>
        <taxon>Endopterygota</taxon>
        <taxon>Lepidoptera</taxon>
        <taxon>Glossata</taxon>
        <taxon>Ditrysia</taxon>
        <taxon>Noctuoidea</taxon>
        <taxon>Noctuidae</taxon>
        <taxon>Plusiinae</taxon>
        <taxon>Chrysodeixis</taxon>
    </lineage>
</organism>
<evidence type="ECO:0008006" key="7">
    <source>
        <dbReference type="Google" id="ProtNLM"/>
    </source>
</evidence>
<evidence type="ECO:0000313" key="6">
    <source>
        <dbReference type="Proteomes" id="UP001154114"/>
    </source>
</evidence>
<feature type="compositionally biased region" description="Basic residues" evidence="3">
    <location>
        <begin position="1345"/>
        <end position="1354"/>
    </location>
</feature>
<sequence length="1370" mass="152592">MIVFKLILFTLFISVSQCRIPDKVYCANKECDGPISKAKTLLSYTSVDPDLMSFRANSDAIIYMKSAGNNADLWYATINGKSGLVNTMFLREYKVIEKKPQFIVPFERSSQEESVVPDKVQKPHEVFEGTTIYTTEAAVNEAQQDTSTESSPTVSNEELTPELENVVETENQNDNNNAPNDPSQETYEVEETIDEYPEEEEQAPILPDNAEQNEVDSQEINIDLEKSTETILDTNNEVPINNFQGEKSVEDQPSPQVLPNELPSEILPPPQMLTMGSESPLNVPEKQEFLPNTLGETEQSDSQEQNTSTPNSNSDKVQVVEETVSEINVENGNTVDESVENPINESSESPINELEDSPTSESTVIPTTEPTISTTLEPEFNQNYEPQQVIPPIYNYNTGNQGENVPPIVNFEEPNQATPEPEMPVSLPPVESLPTSLPLLAETIPATTETIPPLYPEVAPAIPTIPTQETIPPIMSFEAPPTTEISPPELASYPYISTPPPSEPPYEQYAQETTPVPDTDTSTVNVEELIASLPDAPPEISSTTTEAPPQEENKDGFFSNMYSTVADMLPSSTEAPEPLYNSEFPTHESEKADGNEGFSFLKYFMSTYYSIFGASEETKALFASVGETCYSDEYCDGTSNDGTNRLLTFLLTTASSVLLFTLGYYYIDNRRQDGRLIGTINSLQRDLLFTTKECEILKEELLTTKNKLAGIEDSSFGMDDMVQSLKEEINELKATNDRLRNSLDDNEKLLRVSENTAGELQNTLGEVENTLSELLAERANSEEQIVELNVSRERDNFQLKYVSAESALEEFKKQKKLLEDVNQQLAEAKNTIELQKHEIEALKDAIKELKNGMSSDVDVTSFIDHTEIKAKLAKALQEKNTFESKFETEYKERTRLSEELKTTQETLTTTSQSATEALTRLEVLGKYFQERESELLKELSTKESLWLSKQGESASTVEKMELLQQEIQRFKEKCDALTLELAEQESSRRSALSEVEARAHAAWLEARAAKRDADAARDDAAALRRKLASLTAADGAVSPHHMRWKRALTPRGWRPVQLSETLMLREMMPQRYVASWPHSLRQMALCRHITVSLVTCIVLARGALVFPPQCVDALSEVEARAHAAWLEARAAKRDADAARDDAAALRRKLASLTAADGAVALSEVEARAHAAWLEARAAKRDADAARDDAAALRRKLASLTAADGAVSPHHKVVSPLEAAESPVLPPLPPMFLPPPLLPPLPRPPPLGRLPSPHPPRYGDRRYSPDSRYSPGSRYSPDSRYSPETVRYSPDSRYSPRSRRSPYSPRSRRRSRSRERYDDSRPLRSRNGPAPADTETEYNSDSPSRQPRRRGRYSRHSGPSSGSGCSSESDK</sequence>
<feature type="region of interest" description="Disordered" evidence="3">
    <location>
        <begin position="497"/>
        <end position="519"/>
    </location>
</feature>
<feature type="compositionally biased region" description="Low complexity" evidence="3">
    <location>
        <begin position="1355"/>
        <end position="1370"/>
    </location>
</feature>
<feature type="coiled-coil region" evidence="2">
    <location>
        <begin position="953"/>
        <end position="1033"/>
    </location>
</feature>
<dbReference type="GO" id="GO:0006888">
    <property type="term" value="P:endoplasmic reticulum to Golgi vesicle-mediated transport"/>
    <property type="evidence" value="ECO:0007669"/>
    <property type="project" value="TreeGrafter"/>
</dbReference>
<dbReference type="GO" id="GO:0005789">
    <property type="term" value="C:endoplasmic reticulum membrane"/>
    <property type="evidence" value="ECO:0007669"/>
    <property type="project" value="TreeGrafter"/>
</dbReference>
<dbReference type="GO" id="GO:0070971">
    <property type="term" value="C:endoplasmic reticulum exit site"/>
    <property type="evidence" value="ECO:0007669"/>
    <property type="project" value="TreeGrafter"/>
</dbReference>
<evidence type="ECO:0000256" key="1">
    <source>
        <dbReference type="ARBA" id="ARBA00023054"/>
    </source>
</evidence>
<reference evidence="5" key="1">
    <citation type="submission" date="2021-12" db="EMBL/GenBank/DDBJ databases">
        <authorList>
            <person name="King R."/>
        </authorList>
    </citation>
    <scope>NUCLEOTIDE SEQUENCE</scope>
</reference>
<dbReference type="InterPro" id="IPR051500">
    <property type="entry name" value="cTAGE_MIA/OTOR"/>
</dbReference>
<evidence type="ECO:0000313" key="5">
    <source>
        <dbReference type="EMBL" id="CAD0199889.1"/>
    </source>
</evidence>
<dbReference type="PANTHER" id="PTHR23158">
    <property type="entry name" value="MELANOMA INHIBITORY ACTIVITY-RELATED"/>
    <property type="match status" value="1"/>
</dbReference>